<proteinExistence type="predicted"/>
<protein>
    <submittedName>
        <fullName evidence="1">Uncharacterized protein</fullName>
    </submittedName>
</protein>
<dbReference type="EMBL" id="MT144014">
    <property type="protein sequence ID" value="QJA46558.1"/>
    <property type="molecule type" value="Genomic_DNA"/>
</dbReference>
<evidence type="ECO:0000313" key="2">
    <source>
        <dbReference type="EMBL" id="QJA62893.1"/>
    </source>
</evidence>
<name>A0A6H1ZG98_9ZZZZ</name>
<dbReference type="AlphaFoldDB" id="A0A6H1ZG98"/>
<gene>
    <name evidence="3" type="ORF">MM415A02237_0002</name>
    <name evidence="2" type="ORF">MM415B00684_0002</name>
    <name evidence="1" type="ORF">TM448A00447_0035</name>
    <name evidence="4" type="ORF">TM448B02166_0009</name>
</gene>
<sequence length="129" mass="14563">MAEYVYPRFVRTKDSVKEFMDDKDVAAEIVYRREEGKSKSEAYTYAVALARSQAQCKRVEAQIEAERAALKELRPGDYTTKDGYTSVARAACTLLDPVLWVDGLLDQYDVKTWPALLTKIAKESMVKAG</sequence>
<evidence type="ECO:0000313" key="1">
    <source>
        <dbReference type="EMBL" id="QJA46558.1"/>
    </source>
</evidence>
<reference evidence="1" key="1">
    <citation type="submission" date="2020-03" db="EMBL/GenBank/DDBJ databases">
        <title>The deep terrestrial virosphere.</title>
        <authorList>
            <person name="Holmfeldt K."/>
            <person name="Nilsson E."/>
            <person name="Simone D."/>
            <person name="Lopez-Fernandez M."/>
            <person name="Wu X."/>
            <person name="de Brujin I."/>
            <person name="Lundin D."/>
            <person name="Andersson A."/>
            <person name="Bertilsson S."/>
            <person name="Dopson M."/>
        </authorList>
    </citation>
    <scope>NUCLEOTIDE SEQUENCE</scope>
    <source>
        <strain evidence="3">MM415A02237</strain>
        <strain evidence="2">MM415B00684</strain>
        <strain evidence="1">TM448A00447</strain>
        <strain evidence="4">TM448B02166</strain>
    </source>
</reference>
<organism evidence="1">
    <name type="scientific">viral metagenome</name>
    <dbReference type="NCBI Taxonomy" id="1070528"/>
    <lineage>
        <taxon>unclassified sequences</taxon>
        <taxon>metagenomes</taxon>
        <taxon>organismal metagenomes</taxon>
    </lineage>
</organism>
<evidence type="ECO:0000313" key="4">
    <source>
        <dbReference type="EMBL" id="QJI00909.1"/>
    </source>
</evidence>
<dbReference type="EMBL" id="MT144884">
    <property type="protein sequence ID" value="QJI00909.1"/>
    <property type="molecule type" value="Genomic_DNA"/>
</dbReference>
<accession>A0A6H1ZG98</accession>
<dbReference type="EMBL" id="MT142052">
    <property type="protein sequence ID" value="QJA73774.1"/>
    <property type="molecule type" value="Genomic_DNA"/>
</dbReference>
<dbReference type="EMBL" id="MT141485">
    <property type="protein sequence ID" value="QJA62893.1"/>
    <property type="molecule type" value="Genomic_DNA"/>
</dbReference>
<evidence type="ECO:0000313" key="3">
    <source>
        <dbReference type="EMBL" id="QJA73774.1"/>
    </source>
</evidence>